<evidence type="ECO:0000313" key="14">
    <source>
        <dbReference type="EMBL" id="RND80011.1"/>
    </source>
</evidence>
<gene>
    <name evidence="10" type="primary">aroE</name>
    <name evidence="14" type="ORF">FAM18157_02275</name>
</gene>
<protein>
    <recommendedName>
        <fullName evidence="10">Shikimate dehydrogenase (NADP(+))</fullName>
        <shortName evidence="10">SDH</shortName>
        <ecNumber evidence="10">1.1.1.25</ecNumber>
    </recommendedName>
</protein>
<dbReference type="InterPro" id="IPR036291">
    <property type="entry name" value="NAD(P)-bd_dom_sf"/>
</dbReference>
<dbReference type="GO" id="GO:0009073">
    <property type="term" value="P:aromatic amino acid family biosynthetic process"/>
    <property type="evidence" value="ECO:0007669"/>
    <property type="project" value="UniProtKB-KW"/>
</dbReference>
<comment type="pathway">
    <text evidence="1 10">Metabolic intermediate biosynthesis; chorismate biosynthesis; chorismate from D-erythrose 4-phosphate and phosphoenolpyruvate: step 4/7.</text>
</comment>
<evidence type="ECO:0000256" key="6">
    <source>
        <dbReference type="ARBA" id="ARBA00049442"/>
    </source>
</evidence>
<dbReference type="Pfam" id="PF08501">
    <property type="entry name" value="Shikimate_dh_N"/>
    <property type="match status" value="1"/>
</dbReference>
<accession>A0A422LQZ8</accession>
<dbReference type="NCBIfam" id="TIGR00507">
    <property type="entry name" value="aroE"/>
    <property type="match status" value="1"/>
</dbReference>
<feature type="binding site" evidence="10">
    <location>
        <begin position="133"/>
        <end position="137"/>
    </location>
    <ligand>
        <name>NADP(+)</name>
        <dbReference type="ChEBI" id="CHEBI:58349"/>
    </ligand>
</feature>
<feature type="binding site" evidence="10">
    <location>
        <position position="257"/>
    </location>
    <ligand>
        <name>NADP(+)</name>
        <dbReference type="ChEBI" id="CHEBI:58349"/>
    </ligand>
</feature>
<comment type="similarity">
    <text evidence="10">Belongs to the shikimate dehydrogenase family.</text>
</comment>
<dbReference type="InterPro" id="IPR013708">
    <property type="entry name" value="Shikimate_DH-bd_N"/>
</dbReference>
<dbReference type="HAMAP" id="MF_00222">
    <property type="entry name" value="Shikimate_DH_AroE"/>
    <property type="match status" value="1"/>
</dbReference>
<dbReference type="NCBIfam" id="NF009200">
    <property type="entry name" value="PRK12548.1"/>
    <property type="match status" value="1"/>
</dbReference>
<comment type="subunit">
    <text evidence="10">Homodimer.</text>
</comment>
<dbReference type="GO" id="GO:0009423">
    <property type="term" value="P:chorismate biosynthetic process"/>
    <property type="evidence" value="ECO:0007669"/>
    <property type="project" value="UniProtKB-UniRule"/>
</dbReference>
<feature type="domain" description="SDH C-terminal" evidence="13">
    <location>
        <begin position="259"/>
        <end position="281"/>
    </location>
</feature>
<dbReference type="FunFam" id="3.40.50.720:FF:000086">
    <property type="entry name" value="Quinate/shikimate dehydrogenase"/>
    <property type="match status" value="1"/>
</dbReference>
<feature type="binding site" evidence="10">
    <location>
        <position position="94"/>
    </location>
    <ligand>
        <name>shikimate</name>
        <dbReference type="ChEBI" id="CHEBI:36208"/>
    </ligand>
</feature>
<dbReference type="PANTHER" id="PTHR21089">
    <property type="entry name" value="SHIKIMATE DEHYDROGENASE"/>
    <property type="match status" value="1"/>
</dbReference>
<organism evidence="14 15">
    <name type="scientific">Lacticaseibacillus paracasei</name>
    <name type="common">Lactobacillus paracasei</name>
    <dbReference type="NCBI Taxonomy" id="1597"/>
    <lineage>
        <taxon>Bacteria</taxon>
        <taxon>Bacillati</taxon>
        <taxon>Bacillota</taxon>
        <taxon>Bacilli</taxon>
        <taxon>Lactobacillales</taxon>
        <taxon>Lactobacillaceae</taxon>
        <taxon>Lacticaseibacillus</taxon>
    </lineage>
</organism>
<dbReference type="InterPro" id="IPR011342">
    <property type="entry name" value="Shikimate_DH"/>
</dbReference>
<keyword evidence="4 10" id="KW-0560">Oxidoreductase</keyword>
<evidence type="ECO:0000256" key="8">
    <source>
        <dbReference type="ARBA" id="ARBA00052329"/>
    </source>
</evidence>
<feature type="binding site" evidence="10">
    <location>
        <position position="234"/>
    </location>
    <ligand>
        <name>NADP(+)</name>
        <dbReference type="ChEBI" id="CHEBI:58349"/>
    </ligand>
</feature>
<feature type="domain" description="Shikimate dehydrogenase substrate binding N-terminal" evidence="12">
    <location>
        <begin position="14"/>
        <end position="96"/>
    </location>
</feature>
<feature type="binding site" evidence="10">
    <location>
        <position position="69"/>
    </location>
    <ligand>
        <name>shikimate</name>
        <dbReference type="ChEBI" id="CHEBI:36208"/>
    </ligand>
</feature>
<dbReference type="RefSeq" id="WP_003601288.1">
    <property type="nucleotide sequence ID" value="NZ_AQVS01000005.1"/>
</dbReference>
<dbReference type="InterPro" id="IPR006151">
    <property type="entry name" value="Shikm_DH/Glu-tRNA_Rdtase"/>
</dbReference>
<keyword evidence="5 10" id="KW-0057">Aromatic amino acid biosynthesis</keyword>
<feature type="binding site" evidence="10">
    <location>
        <begin position="22"/>
        <end position="24"/>
    </location>
    <ligand>
        <name>shikimate</name>
        <dbReference type="ChEBI" id="CHEBI:36208"/>
    </ligand>
</feature>
<evidence type="ECO:0000256" key="4">
    <source>
        <dbReference type="ARBA" id="ARBA00023002"/>
    </source>
</evidence>
<name>A0A422LQZ8_LACPA</name>
<comment type="catalytic activity">
    <reaction evidence="6 10">
        <text>shikimate + NADP(+) = 3-dehydroshikimate + NADPH + H(+)</text>
        <dbReference type="Rhea" id="RHEA:17737"/>
        <dbReference type="ChEBI" id="CHEBI:15378"/>
        <dbReference type="ChEBI" id="CHEBI:16630"/>
        <dbReference type="ChEBI" id="CHEBI:36208"/>
        <dbReference type="ChEBI" id="CHEBI:57783"/>
        <dbReference type="ChEBI" id="CHEBI:58349"/>
        <dbReference type="EC" id="1.1.1.25"/>
    </reaction>
</comment>
<proteinExistence type="inferred from homology"/>
<dbReference type="InterPro" id="IPR046346">
    <property type="entry name" value="Aminoacid_DH-like_N_sf"/>
</dbReference>
<evidence type="ECO:0000259" key="12">
    <source>
        <dbReference type="Pfam" id="PF08501"/>
    </source>
</evidence>
<evidence type="ECO:0000256" key="5">
    <source>
        <dbReference type="ARBA" id="ARBA00023141"/>
    </source>
</evidence>
<dbReference type="InterPro" id="IPR041121">
    <property type="entry name" value="SDH_C"/>
</dbReference>
<feature type="binding site" evidence="10">
    <location>
        <position position="236"/>
    </location>
    <ligand>
        <name>shikimate</name>
        <dbReference type="ChEBI" id="CHEBI:36208"/>
    </ligand>
</feature>
<dbReference type="GO" id="GO:0008652">
    <property type="term" value="P:amino acid biosynthetic process"/>
    <property type="evidence" value="ECO:0007669"/>
    <property type="project" value="UniProtKB-KW"/>
</dbReference>
<dbReference type="AlphaFoldDB" id="A0A422LQZ8"/>
<evidence type="ECO:0000256" key="2">
    <source>
        <dbReference type="ARBA" id="ARBA00022605"/>
    </source>
</evidence>
<comment type="catalytic activity">
    <reaction evidence="8">
        <text>shikimate + NAD(+) = 3-dehydroshikimate + NADH + H(+)</text>
        <dbReference type="Rhea" id="RHEA:17741"/>
        <dbReference type="ChEBI" id="CHEBI:15378"/>
        <dbReference type="ChEBI" id="CHEBI:16630"/>
        <dbReference type="ChEBI" id="CHEBI:36208"/>
        <dbReference type="ChEBI" id="CHEBI:57540"/>
        <dbReference type="ChEBI" id="CHEBI:57945"/>
    </reaction>
</comment>
<evidence type="ECO:0000256" key="7">
    <source>
        <dbReference type="ARBA" id="ARBA00051639"/>
    </source>
</evidence>
<comment type="pathway">
    <text evidence="9">Aromatic compound metabolism; 3,4-dihydroxybenzoate biosynthesis; 3-dehydroquinate from D-quinate (NAD(+) route).</text>
</comment>
<comment type="catalytic activity">
    <reaction evidence="7">
        <text>L-quinate + NAD(+) = 3-dehydroquinate + NADH + H(+)</text>
        <dbReference type="Rhea" id="RHEA:22364"/>
        <dbReference type="ChEBI" id="CHEBI:15378"/>
        <dbReference type="ChEBI" id="CHEBI:29751"/>
        <dbReference type="ChEBI" id="CHEBI:32364"/>
        <dbReference type="ChEBI" id="CHEBI:57540"/>
        <dbReference type="ChEBI" id="CHEBI:57945"/>
        <dbReference type="EC" id="1.1.1.24"/>
    </reaction>
</comment>
<evidence type="ECO:0000256" key="10">
    <source>
        <dbReference type="HAMAP-Rule" id="MF_00222"/>
    </source>
</evidence>
<sequence>METWISGTTGLLCLLGSPVGHSGSPAMYNFSFQKQKIDAAYVAFDVTKEQMPEALNAMRLFKMRGGNVTMPCKNVAATLMDELSPAAKIIGAVNVVVNDDGKLIGHITDGIGFVRNLQEHGIDIKGKHLVVLGAGGAATAIQVQAALDGAKQITIFNRQDEFYSRAESTAKKLAEAAPAVKVDVVQLENTDRLKAAIADADILVNATTVGMKPDDGISLVDPSFLRADLVVADTVYNPLKTKLIEDAEKVGAKTAPGKGMLLWQGAAGYQLWTGQDMPVKAYQAFEEEREPDRLETGV</sequence>
<dbReference type="Pfam" id="PF18317">
    <property type="entry name" value="SDH_C"/>
    <property type="match status" value="1"/>
</dbReference>
<dbReference type="PANTHER" id="PTHR21089:SF1">
    <property type="entry name" value="BIFUNCTIONAL 3-DEHYDROQUINATE DEHYDRATASE_SHIKIMATE DEHYDROGENASE, CHLOROPLASTIC"/>
    <property type="match status" value="1"/>
</dbReference>
<dbReference type="Pfam" id="PF01488">
    <property type="entry name" value="Shikimate_DH"/>
    <property type="match status" value="1"/>
</dbReference>
<evidence type="ECO:0000256" key="3">
    <source>
        <dbReference type="ARBA" id="ARBA00022857"/>
    </source>
</evidence>
<dbReference type="GO" id="GO:0030266">
    <property type="term" value="F:quinate 3-dehydrogenase (NAD+) activity"/>
    <property type="evidence" value="ECO:0007669"/>
    <property type="project" value="UniProtKB-EC"/>
</dbReference>
<dbReference type="SUPFAM" id="SSF51735">
    <property type="entry name" value="NAD(P)-binding Rossmann-fold domains"/>
    <property type="match status" value="1"/>
</dbReference>
<feature type="binding site" evidence="10">
    <location>
        <position position="264"/>
    </location>
    <ligand>
        <name>shikimate</name>
        <dbReference type="ChEBI" id="CHEBI:36208"/>
    </ligand>
</feature>
<keyword evidence="2 10" id="KW-0028">Amino-acid biosynthesis</keyword>
<evidence type="ECO:0000259" key="11">
    <source>
        <dbReference type="Pfam" id="PF01488"/>
    </source>
</evidence>
<dbReference type="GO" id="GO:0019632">
    <property type="term" value="P:shikimate metabolic process"/>
    <property type="evidence" value="ECO:0007669"/>
    <property type="project" value="InterPro"/>
</dbReference>
<dbReference type="GO" id="GO:0004764">
    <property type="term" value="F:shikimate 3-dehydrogenase (NADP+) activity"/>
    <property type="evidence" value="ECO:0007669"/>
    <property type="project" value="UniProtKB-UniRule"/>
</dbReference>
<keyword evidence="3 10" id="KW-0521">NADP</keyword>
<dbReference type="CDD" id="cd01065">
    <property type="entry name" value="NAD_bind_Shikimate_DH"/>
    <property type="match status" value="1"/>
</dbReference>
<evidence type="ECO:0000256" key="1">
    <source>
        <dbReference type="ARBA" id="ARBA00004871"/>
    </source>
</evidence>
<evidence type="ECO:0000259" key="13">
    <source>
        <dbReference type="Pfam" id="PF18317"/>
    </source>
</evidence>
<evidence type="ECO:0000313" key="15">
    <source>
        <dbReference type="Proteomes" id="UP000284716"/>
    </source>
</evidence>
<evidence type="ECO:0000256" key="9">
    <source>
        <dbReference type="ARBA" id="ARBA00060613"/>
    </source>
</evidence>
<feature type="binding site" evidence="10">
    <location>
        <position position="109"/>
    </location>
    <ligand>
        <name>shikimate</name>
        <dbReference type="ChEBI" id="CHEBI:36208"/>
    </ligand>
</feature>
<dbReference type="Proteomes" id="UP000284716">
    <property type="component" value="Unassembled WGS sequence"/>
</dbReference>
<dbReference type="EMBL" id="LKFS01000083">
    <property type="protein sequence ID" value="RND80011.1"/>
    <property type="molecule type" value="Genomic_DNA"/>
</dbReference>
<reference evidence="14 15" key="1">
    <citation type="journal article" date="2018" name="Front. Microbiol.">
        <title>Conversion of Methionine to Cysteine in Lactobacillus paracasei Depends on the Highly Mobile cysK-ctl-cysE Gene Cluster.</title>
        <authorList>
            <person name="Wuthrich D."/>
            <person name="Irmler S."/>
            <person name="Berthoud H."/>
            <person name="Guggenbuhl B."/>
            <person name="Eugster E."/>
            <person name="Bruggmann R."/>
        </authorList>
    </citation>
    <scope>NUCLEOTIDE SEQUENCE [LARGE SCALE GENOMIC DNA]</scope>
    <source>
        <strain evidence="14 15">FAM18157</strain>
    </source>
</reference>
<dbReference type="SUPFAM" id="SSF53223">
    <property type="entry name" value="Aminoacid dehydrogenase-like, N-terminal domain"/>
    <property type="match status" value="1"/>
</dbReference>
<dbReference type="UniPathway" id="UPA00053">
    <property type="reaction ID" value="UER00087"/>
</dbReference>
<comment type="function">
    <text evidence="10">Involved in the biosynthesis of the chorismate, which leads to the biosynthesis of aromatic amino acids. Catalyzes the reversible NADPH linked reduction of 3-dehydroshikimate (DHSA) to yield shikimate (SA).</text>
</comment>
<dbReference type="Gene3D" id="3.40.50.720">
    <property type="entry name" value="NAD(P)-binding Rossmann-like Domain"/>
    <property type="match status" value="1"/>
</dbReference>
<dbReference type="EC" id="1.1.1.25" evidence="10"/>
<comment type="caution">
    <text evidence="14">The sequence shown here is derived from an EMBL/GenBank/DDBJ whole genome shotgun (WGS) entry which is preliminary data.</text>
</comment>
<comment type="caution">
    <text evidence="10">Lacks conserved residue(s) required for the propagation of feature annotation.</text>
</comment>
<dbReference type="InterPro" id="IPR022893">
    <property type="entry name" value="Shikimate_DH_fam"/>
</dbReference>
<dbReference type="Gene3D" id="3.40.50.10860">
    <property type="entry name" value="Leucine Dehydrogenase, chain A, domain 1"/>
    <property type="match status" value="1"/>
</dbReference>
<feature type="active site" description="Proton acceptor" evidence="10">
    <location>
        <position position="73"/>
    </location>
</feature>
<dbReference type="GO" id="GO:0050661">
    <property type="term" value="F:NADP binding"/>
    <property type="evidence" value="ECO:0007669"/>
    <property type="project" value="InterPro"/>
</dbReference>
<feature type="domain" description="Quinate/shikimate 5-dehydrogenase/glutamyl-tRNA reductase" evidence="11">
    <location>
        <begin position="123"/>
        <end position="208"/>
    </location>
</feature>